<keyword evidence="2" id="KW-0966">Cell projection</keyword>
<evidence type="ECO:0000313" key="3">
    <source>
        <dbReference type="Proteomes" id="UP000308037"/>
    </source>
</evidence>
<dbReference type="InterPro" id="IPR055923">
    <property type="entry name" value="DUF7500"/>
</dbReference>
<evidence type="ECO:0000313" key="2">
    <source>
        <dbReference type="EMBL" id="TKR26496.1"/>
    </source>
</evidence>
<keyword evidence="3" id="KW-1185">Reference proteome</keyword>
<gene>
    <name evidence="2" type="ORF">DM868_07895</name>
</gene>
<dbReference type="AlphaFoldDB" id="A0A4U5JDX4"/>
<name>A0A4U5JDX4_9EURY</name>
<dbReference type="OrthoDB" id="177137at2157"/>
<dbReference type="Pfam" id="PF24332">
    <property type="entry name" value="DUF7500"/>
    <property type="match status" value="1"/>
</dbReference>
<keyword evidence="2" id="KW-0282">Flagellum</keyword>
<sequence length="180" mass="19970">MSPEELDIADSEYVEKLDDKGRYVVSPGGSPPKIPKSIADRADASERRGDHRTESESSERLGRDAPASPEAARTLLAEELARSKARYGLDIVGHFEGETVRHRTVSDDVIATFENLVRWYAGHVTDGTPPDEVVDILLRESTFETAETPNLAKLLERHDLDRTDSIDDLVAAIREESTLE</sequence>
<evidence type="ECO:0000256" key="1">
    <source>
        <dbReference type="SAM" id="MobiDB-lite"/>
    </source>
</evidence>
<protein>
    <submittedName>
        <fullName evidence="2">Flagella cluster protein</fullName>
    </submittedName>
</protein>
<keyword evidence="2" id="KW-0969">Cilium</keyword>
<dbReference type="EMBL" id="QKNX01000002">
    <property type="protein sequence ID" value="TKR26496.1"/>
    <property type="molecule type" value="Genomic_DNA"/>
</dbReference>
<organism evidence="2 3">
    <name type="scientific">Natronomonas salsuginis</name>
    <dbReference type="NCBI Taxonomy" id="2217661"/>
    <lineage>
        <taxon>Archaea</taxon>
        <taxon>Methanobacteriati</taxon>
        <taxon>Methanobacteriota</taxon>
        <taxon>Stenosarchaea group</taxon>
        <taxon>Halobacteria</taxon>
        <taxon>Halobacteriales</taxon>
        <taxon>Natronomonadaceae</taxon>
        <taxon>Natronomonas</taxon>
    </lineage>
</organism>
<feature type="compositionally biased region" description="Basic and acidic residues" evidence="1">
    <location>
        <begin position="38"/>
        <end position="63"/>
    </location>
</feature>
<comment type="caution">
    <text evidence="2">The sequence shown here is derived from an EMBL/GenBank/DDBJ whole genome shotgun (WGS) entry which is preliminary data.</text>
</comment>
<dbReference type="Proteomes" id="UP000308037">
    <property type="component" value="Unassembled WGS sequence"/>
</dbReference>
<proteinExistence type="predicted"/>
<reference evidence="2 3" key="1">
    <citation type="submission" date="2019-04" db="EMBL/GenBank/DDBJ databases">
        <title>Natronomonas sp. F20-122 a newhaloarchaeon isolated from a saline saltern of Isla Bacuta, Huelva, Spain.</title>
        <authorList>
            <person name="Duran-Viseras A."/>
            <person name="Sanchez-Porro C."/>
            <person name="Ventosa A."/>
        </authorList>
    </citation>
    <scope>NUCLEOTIDE SEQUENCE [LARGE SCALE GENOMIC DNA]</scope>
    <source>
        <strain evidence="2 3">F20-122</strain>
    </source>
</reference>
<accession>A0A4U5JDX4</accession>
<feature type="region of interest" description="Disordered" evidence="1">
    <location>
        <begin position="19"/>
        <end position="70"/>
    </location>
</feature>